<sequence>MKNEKILRKIETKPTLSNHYRNGNSISNLNGNTTNEFKTQEPQRMKQEKCAIAKSIIVRVGAIIFAL</sequence>
<evidence type="ECO:0000313" key="2">
    <source>
        <dbReference type="EMBL" id="RVY29089.1"/>
    </source>
</evidence>
<proteinExistence type="predicted"/>
<dbReference type="RefSeq" id="WP_127923491.1">
    <property type="nucleotide sequence ID" value="NZ_RJEO01000008.1"/>
</dbReference>
<feature type="compositionally biased region" description="Polar residues" evidence="1">
    <location>
        <begin position="17"/>
        <end position="37"/>
    </location>
</feature>
<gene>
    <name evidence="2" type="ORF">ECC12_04040</name>
</gene>
<feature type="region of interest" description="Disordered" evidence="1">
    <location>
        <begin position="17"/>
        <end position="42"/>
    </location>
</feature>
<comment type="caution">
    <text evidence="2">The sequence shown here is derived from an EMBL/GenBank/DDBJ whole genome shotgun (WGS) entry which is preliminary data.</text>
</comment>
<accession>A0A438PUC4</accession>
<evidence type="ECO:0000313" key="3">
    <source>
        <dbReference type="Proteomes" id="UP000288766"/>
    </source>
</evidence>
<dbReference type="Proteomes" id="UP000288766">
    <property type="component" value="Unassembled WGS sequence"/>
</dbReference>
<dbReference type="AlphaFoldDB" id="A0A438PUC4"/>
<protein>
    <submittedName>
        <fullName evidence="2">Uncharacterized protein</fullName>
    </submittedName>
</protein>
<evidence type="ECO:0000256" key="1">
    <source>
        <dbReference type="SAM" id="MobiDB-lite"/>
    </source>
</evidence>
<name>A0A438PUC4_HELPX</name>
<reference evidence="2 3" key="1">
    <citation type="submission" date="2018-10" db="EMBL/GenBank/DDBJ databases">
        <title>Genetic determinants and prediction of antibiotic resistance phenotypes in Helicobacter pylori.</title>
        <authorList>
            <person name="Wagner K."/>
        </authorList>
    </citation>
    <scope>NUCLEOTIDE SEQUENCE [LARGE SCALE GENOMIC DNA]</scope>
    <source>
        <strain evidence="2 3">ZH15</strain>
    </source>
</reference>
<organism evidence="2 3">
    <name type="scientific">Helicobacter pylori</name>
    <name type="common">Campylobacter pylori</name>
    <dbReference type="NCBI Taxonomy" id="210"/>
    <lineage>
        <taxon>Bacteria</taxon>
        <taxon>Pseudomonadati</taxon>
        <taxon>Campylobacterota</taxon>
        <taxon>Epsilonproteobacteria</taxon>
        <taxon>Campylobacterales</taxon>
        <taxon>Helicobacteraceae</taxon>
        <taxon>Helicobacter</taxon>
    </lineage>
</organism>
<dbReference type="EMBL" id="RJEO01000008">
    <property type="protein sequence ID" value="RVY29089.1"/>
    <property type="molecule type" value="Genomic_DNA"/>
</dbReference>